<comment type="caution">
    <text evidence="2">The sequence shown here is derived from an EMBL/GenBank/DDBJ whole genome shotgun (WGS) entry which is preliminary data.</text>
</comment>
<dbReference type="PANTHER" id="PTHR42685">
    <property type="entry name" value="GERANYLGERANYL DIPHOSPHATE REDUCTASE"/>
    <property type="match status" value="1"/>
</dbReference>
<dbReference type="InterPro" id="IPR036188">
    <property type="entry name" value="FAD/NAD-bd_sf"/>
</dbReference>
<proteinExistence type="predicted"/>
<dbReference type="RefSeq" id="WP_400195482.1">
    <property type="nucleotide sequence ID" value="NZ_CAYAYE010000026.1"/>
</dbReference>
<dbReference type="PRINTS" id="PR00420">
    <property type="entry name" value="RNGMNOXGNASE"/>
</dbReference>
<dbReference type="InterPro" id="IPR002938">
    <property type="entry name" value="FAD-bd"/>
</dbReference>
<dbReference type="InterPro" id="IPR011777">
    <property type="entry name" value="Geranylgeranyl_Rdtase_fam"/>
</dbReference>
<dbReference type="GO" id="GO:0016628">
    <property type="term" value="F:oxidoreductase activity, acting on the CH-CH group of donors, NAD or NADP as acceptor"/>
    <property type="evidence" value="ECO:0007669"/>
    <property type="project" value="InterPro"/>
</dbReference>
<dbReference type="Proteomes" id="UP000752814">
    <property type="component" value="Unassembled WGS sequence"/>
</dbReference>
<sequence length="402" mass="43653">MYDVVISGCGPAGSNAAYKCAASGLKVLMIDKDPFPRKKCCAGGLLERASSLVPDFSSSLIEKEIYGAKFVMGNESIEIKSDTRVAVTVKRESFDTFLLNRAVDAGAESITGSRVLKAVEKDDRVNITYENETVSSKLFIVAEGASSRVSNSLFGAPLPNSRAIAISQNLNVDDDPGDCFVIYTIGRSPQKPRLRDRFPSYGWAFPRKNQVNIGVGGIAYPTDYLKCSMDKICKNIDSQFHVSSSEDLTAHPIPYSVRDKVYTKRCMAIGDAAGLASPLSGEGFTYAILSGLDAGEAAVDFIRHDVSISDAYGKRLKTDIFPYLRSSNLAARLIALSAGFCNIPSLVKEFSSDAMIQKTCIEYVLGKCDWTKLFSVCFKRLPTALTTSFGHPLVPEPPVFNS</sequence>
<dbReference type="GO" id="GO:0071949">
    <property type="term" value="F:FAD binding"/>
    <property type="evidence" value="ECO:0007669"/>
    <property type="project" value="InterPro"/>
</dbReference>
<dbReference type="InterPro" id="IPR050407">
    <property type="entry name" value="Geranylgeranyl_reductase"/>
</dbReference>
<dbReference type="EMBL" id="LVVT01000007">
    <property type="protein sequence ID" value="TQS84018.1"/>
    <property type="molecule type" value="Genomic_DNA"/>
</dbReference>
<dbReference type="NCBIfam" id="TIGR02032">
    <property type="entry name" value="GG-red-SF"/>
    <property type="match status" value="1"/>
</dbReference>
<dbReference type="SUPFAM" id="SSF51905">
    <property type="entry name" value="FAD/NAD(P)-binding domain"/>
    <property type="match status" value="1"/>
</dbReference>
<evidence type="ECO:0000313" key="2">
    <source>
        <dbReference type="EMBL" id="TQS84018.1"/>
    </source>
</evidence>
<accession>A0A8J8PG82</accession>
<organism evidence="2 3">
    <name type="scientific">Candidatus Methanomassiliicoccus intestinalis</name>
    <dbReference type="NCBI Taxonomy" id="1406512"/>
    <lineage>
        <taxon>Archaea</taxon>
        <taxon>Methanobacteriati</taxon>
        <taxon>Thermoplasmatota</taxon>
        <taxon>Thermoplasmata</taxon>
        <taxon>Methanomassiliicoccales</taxon>
        <taxon>Methanomassiliicoccaceae</taxon>
        <taxon>Methanomassiliicoccus</taxon>
    </lineage>
</organism>
<feature type="domain" description="FAD-binding" evidence="1">
    <location>
        <begin position="2"/>
        <end position="288"/>
    </location>
</feature>
<evidence type="ECO:0000259" key="1">
    <source>
        <dbReference type="Pfam" id="PF01494"/>
    </source>
</evidence>
<dbReference type="Gene3D" id="3.50.50.60">
    <property type="entry name" value="FAD/NAD(P)-binding domain"/>
    <property type="match status" value="1"/>
</dbReference>
<dbReference type="Pfam" id="PF01494">
    <property type="entry name" value="FAD_binding_3"/>
    <property type="match status" value="1"/>
</dbReference>
<dbReference type="PANTHER" id="PTHR42685:SF22">
    <property type="entry name" value="CONDITIONED MEDIUM FACTOR RECEPTOR 1"/>
    <property type="match status" value="1"/>
</dbReference>
<gene>
    <name evidence="2" type="ORF">A3207_06780</name>
</gene>
<evidence type="ECO:0000313" key="3">
    <source>
        <dbReference type="Proteomes" id="UP000752814"/>
    </source>
</evidence>
<protein>
    <recommendedName>
        <fullName evidence="1">FAD-binding domain-containing protein</fullName>
    </recommendedName>
</protein>
<reference evidence="2" key="1">
    <citation type="submission" date="2016-03" db="EMBL/GenBank/DDBJ databases">
        <authorList>
            <person name="Borrel G."/>
            <person name="Mccann A."/>
            <person name="O'Toole P.W."/>
        </authorList>
    </citation>
    <scope>NUCLEOTIDE SEQUENCE</scope>
    <source>
        <strain evidence="2">183</strain>
    </source>
</reference>
<name>A0A8J8PG82_9ARCH</name>
<dbReference type="AlphaFoldDB" id="A0A8J8PG82"/>